<organism evidence="1 2">
    <name type="scientific">Ensete ventricosum</name>
    <name type="common">Abyssinian banana</name>
    <name type="synonym">Musa ensete</name>
    <dbReference type="NCBI Taxonomy" id="4639"/>
    <lineage>
        <taxon>Eukaryota</taxon>
        <taxon>Viridiplantae</taxon>
        <taxon>Streptophyta</taxon>
        <taxon>Embryophyta</taxon>
        <taxon>Tracheophyta</taxon>
        <taxon>Spermatophyta</taxon>
        <taxon>Magnoliopsida</taxon>
        <taxon>Liliopsida</taxon>
        <taxon>Zingiberales</taxon>
        <taxon>Musaceae</taxon>
        <taxon>Ensete</taxon>
    </lineage>
</organism>
<dbReference type="EMBL" id="AMZH03018047">
    <property type="protein sequence ID" value="RRT42135.1"/>
    <property type="molecule type" value="Genomic_DNA"/>
</dbReference>
<reference evidence="1 2" key="1">
    <citation type="journal article" date="2014" name="Agronomy (Basel)">
        <title>A Draft Genome Sequence for Ensete ventricosum, the Drought-Tolerant Tree Against Hunger.</title>
        <authorList>
            <person name="Harrison J."/>
            <person name="Moore K.A."/>
            <person name="Paszkiewicz K."/>
            <person name="Jones T."/>
            <person name="Grant M."/>
            <person name="Ambacheew D."/>
            <person name="Muzemil S."/>
            <person name="Studholme D.J."/>
        </authorList>
    </citation>
    <scope>NUCLEOTIDE SEQUENCE [LARGE SCALE GENOMIC DNA]</scope>
</reference>
<proteinExistence type="predicted"/>
<name>A0A426XRX0_ENSVE</name>
<dbReference type="Proteomes" id="UP000287651">
    <property type="component" value="Unassembled WGS sequence"/>
</dbReference>
<evidence type="ECO:0000313" key="2">
    <source>
        <dbReference type="Proteomes" id="UP000287651"/>
    </source>
</evidence>
<sequence>MLHNLDSYLCSRATAPVVERHHLARPPGSQAPQAPPLRAGVDLPIGAASTGALGHRQPACGAVLTCGRPYRRPLSLAVAPVSSLASPAGGLVAGGHPCKGLGMGGDPCRQLACRQPSPAGSLRYQSLQ</sequence>
<comment type="caution">
    <text evidence="1">The sequence shown here is derived from an EMBL/GenBank/DDBJ whole genome shotgun (WGS) entry which is preliminary data.</text>
</comment>
<accession>A0A426XRX0</accession>
<gene>
    <name evidence="1" type="ORF">B296_00045258</name>
</gene>
<protein>
    <submittedName>
        <fullName evidence="1">Uncharacterized protein</fullName>
    </submittedName>
</protein>
<evidence type="ECO:0000313" key="1">
    <source>
        <dbReference type="EMBL" id="RRT42135.1"/>
    </source>
</evidence>
<dbReference type="AlphaFoldDB" id="A0A426XRX0"/>